<organism evidence="1 2">
    <name type="scientific">Oncorhynchus tshawytscha</name>
    <name type="common">Chinook salmon</name>
    <name type="synonym">Salmo tshawytscha</name>
    <dbReference type="NCBI Taxonomy" id="74940"/>
    <lineage>
        <taxon>Eukaryota</taxon>
        <taxon>Metazoa</taxon>
        <taxon>Chordata</taxon>
        <taxon>Craniata</taxon>
        <taxon>Vertebrata</taxon>
        <taxon>Euteleostomi</taxon>
        <taxon>Actinopterygii</taxon>
        <taxon>Neopterygii</taxon>
        <taxon>Teleostei</taxon>
        <taxon>Protacanthopterygii</taxon>
        <taxon>Salmoniformes</taxon>
        <taxon>Salmonidae</taxon>
        <taxon>Salmoninae</taxon>
        <taxon>Oncorhynchus</taxon>
    </lineage>
</organism>
<sequence>MAAPIIETCHVSCCANRTQNVLSWGRGGVIACRTCNYAALYDPKVIYIYFTF</sequence>
<accession>A0A8C8CDM0</accession>
<proteinExistence type="predicted"/>
<protein>
    <submittedName>
        <fullName evidence="1">Uncharacterized protein</fullName>
    </submittedName>
</protein>
<keyword evidence="2" id="KW-1185">Reference proteome</keyword>
<dbReference type="Proteomes" id="UP000694402">
    <property type="component" value="Unassembled WGS sequence"/>
</dbReference>
<reference evidence="1" key="1">
    <citation type="submission" date="2025-08" db="UniProtKB">
        <authorList>
            <consortium name="Ensembl"/>
        </authorList>
    </citation>
    <scope>IDENTIFICATION</scope>
</reference>
<reference evidence="1" key="2">
    <citation type="submission" date="2025-09" db="UniProtKB">
        <authorList>
            <consortium name="Ensembl"/>
        </authorList>
    </citation>
    <scope>IDENTIFICATION</scope>
</reference>
<dbReference type="Ensembl" id="ENSOTST00005011297.2">
    <property type="protein sequence ID" value="ENSOTSP00005010230.1"/>
    <property type="gene ID" value="ENSOTSG00005005490.2"/>
</dbReference>
<dbReference type="AlphaFoldDB" id="A0A8C8CDM0"/>
<name>A0A8C8CDM0_ONCTS</name>
<dbReference type="GeneTree" id="ENSGT01000000216370"/>
<evidence type="ECO:0000313" key="2">
    <source>
        <dbReference type="Proteomes" id="UP000694402"/>
    </source>
</evidence>
<evidence type="ECO:0000313" key="1">
    <source>
        <dbReference type="Ensembl" id="ENSOTSP00005010230.1"/>
    </source>
</evidence>